<gene>
    <name evidence="1" type="ORF">GCM10022255_071820</name>
</gene>
<proteinExistence type="predicted"/>
<evidence type="ECO:0000313" key="2">
    <source>
        <dbReference type="Proteomes" id="UP001500620"/>
    </source>
</evidence>
<sequence>MDTNVPRRVLAQVVAAAAAVAVPALVLAALGLLRGRGIRVTVGAVARLDVDQAAVFADAGATARPAPAIRGSPAA</sequence>
<accession>A0ABP8DIJ7</accession>
<protein>
    <submittedName>
        <fullName evidence="1">Uncharacterized protein</fullName>
    </submittedName>
</protein>
<comment type="caution">
    <text evidence="1">The sequence shown here is derived from an EMBL/GenBank/DDBJ whole genome shotgun (WGS) entry which is preliminary data.</text>
</comment>
<dbReference type="Proteomes" id="UP001500620">
    <property type="component" value="Unassembled WGS sequence"/>
</dbReference>
<organism evidence="1 2">
    <name type="scientific">Dactylosporangium darangshiense</name>
    <dbReference type="NCBI Taxonomy" id="579108"/>
    <lineage>
        <taxon>Bacteria</taxon>
        <taxon>Bacillati</taxon>
        <taxon>Actinomycetota</taxon>
        <taxon>Actinomycetes</taxon>
        <taxon>Micromonosporales</taxon>
        <taxon>Micromonosporaceae</taxon>
        <taxon>Dactylosporangium</taxon>
    </lineage>
</organism>
<keyword evidence="2" id="KW-1185">Reference proteome</keyword>
<name>A0ABP8DIJ7_9ACTN</name>
<evidence type="ECO:0000313" key="1">
    <source>
        <dbReference type="EMBL" id="GAA4256934.1"/>
    </source>
</evidence>
<reference evidence="2" key="1">
    <citation type="journal article" date="2019" name="Int. J. Syst. Evol. Microbiol.">
        <title>The Global Catalogue of Microorganisms (GCM) 10K type strain sequencing project: providing services to taxonomists for standard genome sequencing and annotation.</title>
        <authorList>
            <consortium name="The Broad Institute Genomics Platform"/>
            <consortium name="The Broad Institute Genome Sequencing Center for Infectious Disease"/>
            <person name="Wu L."/>
            <person name="Ma J."/>
        </authorList>
    </citation>
    <scope>NUCLEOTIDE SEQUENCE [LARGE SCALE GENOMIC DNA]</scope>
    <source>
        <strain evidence="2">JCM 17441</strain>
    </source>
</reference>
<dbReference type="RefSeq" id="WP_380140145.1">
    <property type="nucleotide sequence ID" value="NZ_JBHTFY010000001.1"/>
</dbReference>
<dbReference type="EMBL" id="BAABAT010000025">
    <property type="protein sequence ID" value="GAA4256934.1"/>
    <property type="molecule type" value="Genomic_DNA"/>
</dbReference>